<reference evidence="7" key="1">
    <citation type="submission" date="2021-04" db="EMBL/GenBank/DDBJ databases">
        <title>Genome based classification of Actinospica acidithermotolerans sp. nov., an actinobacterium isolated from an Indonesian hot spring.</title>
        <authorList>
            <person name="Kusuma A.B."/>
            <person name="Putra K.E."/>
            <person name="Nafisah S."/>
            <person name="Loh J."/>
            <person name="Nouioui I."/>
            <person name="Goodfellow M."/>
        </authorList>
    </citation>
    <scope>NUCLEOTIDE SEQUENCE</scope>
    <source>
        <strain evidence="7">MGRD01-02</strain>
    </source>
</reference>
<evidence type="ECO:0000256" key="6">
    <source>
        <dbReference type="PIRNR" id="PIRNR017901"/>
    </source>
</evidence>
<comment type="catalytic activity">
    <reaction evidence="4 5 6">
        <text>L-cysteine + L-glutamate + ATP = gamma-L-glutamyl-L-cysteine + ADP + phosphate + H(+)</text>
        <dbReference type="Rhea" id="RHEA:13285"/>
        <dbReference type="ChEBI" id="CHEBI:15378"/>
        <dbReference type="ChEBI" id="CHEBI:29985"/>
        <dbReference type="ChEBI" id="CHEBI:30616"/>
        <dbReference type="ChEBI" id="CHEBI:35235"/>
        <dbReference type="ChEBI" id="CHEBI:43474"/>
        <dbReference type="ChEBI" id="CHEBI:58173"/>
        <dbReference type="ChEBI" id="CHEBI:456216"/>
        <dbReference type="EC" id="6.3.2.2"/>
    </reaction>
</comment>
<dbReference type="InterPro" id="IPR014746">
    <property type="entry name" value="Gln_synth/guanido_kin_cat_dom"/>
</dbReference>
<gene>
    <name evidence="5 7" type="primary">egtA</name>
    <name evidence="7" type="ORF">KDK95_26055</name>
</gene>
<evidence type="ECO:0000256" key="3">
    <source>
        <dbReference type="ARBA" id="ARBA00022840"/>
    </source>
</evidence>
<evidence type="ECO:0000256" key="1">
    <source>
        <dbReference type="ARBA" id="ARBA00022598"/>
    </source>
</evidence>
<comment type="similarity">
    <text evidence="5 6">Belongs to the glutamate--cysteine ligase type 2 family. EgtA subfamily.</text>
</comment>
<evidence type="ECO:0000313" key="7">
    <source>
        <dbReference type="EMBL" id="MBR7829795.1"/>
    </source>
</evidence>
<dbReference type="Pfam" id="PF04107">
    <property type="entry name" value="GCS2"/>
    <property type="match status" value="1"/>
</dbReference>
<dbReference type="GO" id="GO:0052699">
    <property type="term" value="P:ergothioneine biosynthetic process"/>
    <property type="evidence" value="ECO:0007669"/>
    <property type="project" value="UniProtKB-UniRule"/>
</dbReference>
<keyword evidence="8" id="KW-1185">Reference proteome</keyword>
<dbReference type="GO" id="GO:0005524">
    <property type="term" value="F:ATP binding"/>
    <property type="evidence" value="ECO:0007669"/>
    <property type="project" value="UniProtKB-UniRule"/>
</dbReference>
<dbReference type="PIRSF" id="PIRSF017901">
    <property type="entry name" value="GCL"/>
    <property type="match status" value="1"/>
</dbReference>
<evidence type="ECO:0000256" key="4">
    <source>
        <dbReference type="ARBA" id="ARBA00048819"/>
    </source>
</evidence>
<evidence type="ECO:0000256" key="5">
    <source>
        <dbReference type="HAMAP-Rule" id="MF_02034"/>
    </source>
</evidence>
<dbReference type="SUPFAM" id="SSF55931">
    <property type="entry name" value="Glutamine synthetase/guanido kinase"/>
    <property type="match status" value="1"/>
</dbReference>
<dbReference type="PANTHER" id="PTHR34378">
    <property type="entry name" value="GLUTAMATE--CYSTEINE LIGASE, CHLOROPLASTIC"/>
    <property type="match status" value="1"/>
</dbReference>
<dbReference type="NCBIfam" id="TIGR03444">
    <property type="entry name" value="EgtA_Cys_ligase"/>
    <property type="match status" value="1"/>
</dbReference>
<dbReference type="AlphaFoldDB" id="A0A941EFU3"/>
<dbReference type="EMBL" id="JAGSOH010000100">
    <property type="protein sequence ID" value="MBR7829795.1"/>
    <property type="molecule type" value="Genomic_DNA"/>
</dbReference>
<proteinExistence type="inferred from homology"/>
<comment type="caution">
    <text evidence="7">The sequence shown here is derived from an EMBL/GenBank/DDBJ whole genome shotgun (WGS) entry which is preliminary data.</text>
</comment>
<dbReference type="RefSeq" id="WP_212520929.1">
    <property type="nucleotide sequence ID" value="NZ_JAGSOH010000100.1"/>
</dbReference>
<dbReference type="InterPro" id="IPR006336">
    <property type="entry name" value="GCS2"/>
</dbReference>
<keyword evidence="3 5" id="KW-0067">ATP-binding</keyword>
<protein>
    <recommendedName>
        <fullName evidence="5">Glutamate--cysteine ligase EgtA</fullName>
        <ecNumber evidence="5">6.3.2.2</ecNumber>
    </recommendedName>
    <alternativeName>
        <fullName evidence="5">Gamma-glutamylcysteine synthase</fullName>
        <shortName evidence="5">GCS</shortName>
        <shortName evidence="5">Gamma-ECS</shortName>
    </alternativeName>
</protein>
<evidence type="ECO:0000256" key="2">
    <source>
        <dbReference type="ARBA" id="ARBA00022741"/>
    </source>
</evidence>
<dbReference type="InterPro" id="IPR017809">
    <property type="entry name" value="EgtA_Actinobacteria"/>
</dbReference>
<evidence type="ECO:0000313" key="8">
    <source>
        <dbReference type="Proteomes" id="UP000676325"/>
    </source>
</evidence>
<comment type="function">
    <text evidence="5">Catalyzes the synthesis of gamma-glutamylcysteine (gamma-GC). This compound is used as substrate for the biosynthesis of the low-molecular thiol compound ergothioneine.</text>
</comment>
<dbReference type="HAMAP" id="MF_02034">
    <property type="entry name" value="EgtA"/>
    <property type="match status" value="1"/>
</dbReference>
<dbReference type="GO" id="GO:0006750">
    <property type="term" value="P:glutathione biosynthetic process"/>
    <property type="evidence" value="ECO:0007669"/>
    <property type="project" value="UniProtKB-UniRule"/>
</dbReference>
<dbReference type="InterPro" id="IPR035434">
    <property type="entry name" value="GCL_bact_plant"/>
</dbReference>
<name>A0A941EFU3_9ACTN</name>
<dbReference type="Gene3D" id="3.30.590.20">
    <property type="match status" value="1"/>
</dbReference>
<dbReference type="Proteomes" id="UP000676325">
    <property type="component" value="Unassembled WGS sequence"/>
</dbReference>
<dbReference type="EC" id="6.3.2.2" evidence="5"/>
<dbReference type="GO" id="GO:0004357">
    <property type="term" value="F:glutamate-cysteine ligase activity"/>
    <property type="evidence" value="ECO:0007669"/>
    <property type="project" value="UniProtKB-UniRule"/>
</dbReference>
<organism evidence="7 8">
    <name type="scientific">Actinospica acidithermotolerans</name>
    <dbReference type="NCBI Taxonomy" id="2828514"/>
    <lineage>
        <taxon>Bacteria</taxon>
        <taxon>Bacillati</taxon>
        <taxon>Actinomycetota</taxon>
        <taxon>Actinomycetes</taxon>
        <taxon>Catenulisporales</taxon>
        <taxon>Actinospicaceae</taxon>
        <taxon>Actinospica</taxon>
    </lineage>
</organism>
<comment type="pathway">
    <text evidence="5">Amino-acid biosynthesis; ergothioneine biosynthesis.</text>
</comment>
<keyword evidence="1 5" id="KW-0436">Ligase</keyword>
<sequence>MAERLTAQDAGAHVRGVCFKTGPPALVGVELEWLVHDLVDPLRPVPRARIERALDGLGGPGAFPGGSSFSREPGGQVELSSRPGPLAACVADIAADTALLRARLAAHGMALAGWGLEPFLARNRVLRLPRYEAMEAHFDRGGPWGRRMMRCSAGLQVNLDAGDESPGITGWRRRWELAHRLGPVLVAAFANSPLWRGRPTGWRSSRQAVWWRTDPTRTRPPRHGEDPREAWARYALDAAVLCVRCDGDGDGDWRAPAGLTFRAWCDGAVPGLRPPTVEDLDYHLTTLFPPVRPRGWLELRMIDTQHGDEWVVPAAVSAALFDDPVAAEAAWEATAPLCVSGSVPDAPTWTRAARFGLSAPEFAKAALHCFTAAERALPASLRTPVSTFIERYVARGRCPADDRLDALPGGASPALRELQEAWR</sequence>
<dbReference type="PANTHER" id="PTHR34378:SF1">
    <property type="entry name" value="GLUTAMATE--CYSTEINE LIGASE, CHLOROPLASTIC"/>
    <property type="match status" value="1"/>
</dbReference>
<keyword evidence="2 5" id="KW-0547">Nucleotide-binding</keyword>
<accession>A0A941EFU3</accession>